<keyword evidence="2" id="KW-0378">Hydrolase</keyword>
<gene>
    <name evidence="2" type="ORF">PL336_13475</name>
</gene>
<protein>
    <submittedName>
        <fullName evidence="2">Alpha/beta hydrolase</fullName>
    </submittedName>
</protein>
<organism evidence="2 3">
    <name type="scientific">Sulfitobacter faviae</name>
    <dbReference type="NCBI Taxonomy" id="1775881"/>
    <lineage>
        <taxon>Bacteria</taxon>
        <taxon>Pseudomonadati</taxon>
        <taxon>Pseudomonadota</taxon>
        <taxon>Alphaproteobacteria</taxon>
        <taxon>Rhodobacterales</taxon>
        <taxon>Roseobacteraceae</taxon>
        <taxon>Sulfitobacter</taxon>
    </lineage>
</organism>
<evidence type="ECO:0000313" key="3">
    <source>
        <dbReference type="Proteomes" id="UP001210770"/>
    </source>
</evidence>
<dbReference type="EMBL" id="CP116423">
    <property type="protein sequence ID" value="WCE69801.1"/>
    <property type="molecule type" value="Genomic_DNA"/>
</dbReference>
<evidence type="ECO:0000313" key="2">
    <source>
        <dbReference type="EMBL" id="WCE69801.1"/>
    </source>
</evidence>
<dbReference type="RefSeq" id="WP_271688171.1">
    <property type="nucleotide sequence ID" value="NZ_CP116423.1"/>
</dbReference>
<evidence type="ECO:0000259" key="1">
    <source>
        <dbReference type="Pfam" id="PF12697"/>
    </source>
</evidence>
<dbReference type="PANTHER" id="PTHR43194:SF2">
    <property type="entry name" value="PEROXISOMAL MEMBRANE PROTEIN LPX1"/>
    <property type="match status" value="1"/>
</dbReference>
<dbReference type="Proteomes" id="UP001210770">
    <property type="component" value="Chromosome"/>
</dbReference>
<dbReference type="InterPro" id="IPR029058">
    <property type="entry name" value="AB_hydrolase_fold"/>
</dbReference>
<sequence>MIPEINARRFGHGPRPALAIHCSLAHSGAWRGIGAALSDELTLRAFDLPMHGRSGDWDGQGNIHDVATEMALSLLEAPMDLIGHSFGATVAMRLAIEHPELVRSITLIEPVYFAAAKQDDPEAMAEYNEQNAAFEAALAEGDAETAARLFNRVWGDGTKWDQIPEPTRAYMVDRIGFIPASSPFLGEDSAGLLAPGMFERASMPALLVEGSASPKAAHAINASLLRRLPDARRVSVEGAGHMVPITHAAEVAEAIRDFLNDVPLA</sequence>
<dbReference type="InterPro" id="IPR000073">
    <property type="entry name" value="AB_hydrolase_1"/>
</dbReference>
<dbReference type="GO" id="GO:0016787">
    <property type="term" value="F:hydrolase activity"/>
    <property type="evidence" value="ECO:0007669"/>
    <property type="project" value="UniProtKB-KW"/>
</dbReference>
<dbReference type="Gene3D" id="3.40.50.1820">
    <property type="entry name" value="alpha/beta hydrolase"/>
    <property type="match status" value="1"/>
</dbReference>
<proteinExistence type="predicted"/>
<feature type="domain" description="AB hydrolase-1" evidence="1">
    <location>
        <begin position="20"/>
        <end position="254"/>
    </location>
</feature>
<dbReference type="SUPFAM" id="SSF53474">
    <property type="entry name" value="alpha/beta-Hydrolases"/>
    <property type="match status" value="1"/>
</dbReference>
<dbReference type="PANTHER" id="PTHR43194">
    <property type="entry name" value="HYDROLASE ALPHA/BETA FOLD FAMILY"/>
    <property type="match status" value="1"/>
</dbReference>
<name>A0AAX3LMF8_9RHOB</name>
<dbReference type="Pfam" id="PF12697">
    <property type="entry name" value="Abhydrolase_6"/>
    <property type="match status" value="1"/>
</dbReference>
<accession>A0AAX3LMF8</accession>
<dbReference type="AlphaFoldDB" id="A0AAX3LMF8"/>
<dbReference type="InterPro" id="IPR050228">
    <property type="entry name" value="Carboxylesterase_BioH"/>
</dbReference>
<reference evidence="2" key="1">
    <citation type="submission" date="2023-01" db="EMBL/GenBank/DDBJ databases">
        <title>Comparative genomic analysis of cold water coral derived Sulfitobacter faviae: insights into their metabolism and habitat adaptation.</title>
        <authorList>
            <person name="Guo Y."/>
            <person name="Lin S."/>
            <person name="Huang Z."/>
            <person name="Tang K."/>
            <person name="Wang X."/>
        </authorList>
    </citation>
    <scope>NUCLEOTIDE SEQUENCE</scope>
    <source>
        <strain evidence="2">SCSIO W_1865</strain>
    </source>
</reference>